<dbReference type="InterPro" id="IPR044068">
    <property type="entry name" value="CB"/>
</dbReference>
<reference evidence="8" key="1">
    <citation type="journal article" date="2019" name="Int. J. Syst. Evol. Microbiol.">
        <title>The Global Catalogue of Microorganisms (GCM) 10K type strain sequencing project: providing services to taxonomists for standard genome sequencing and annotation.</title>
        <authorList>
            <consortium name="The Broad Institute Genomics Platform"/>
            <consortium name="The Broad Institute Genome Sequencing Center for Infectious Disease"/>
            <person name="Wu L."/>
            <person name="Ma J."/>
        </authorList>
    </citation>
    <scope>NUCLEOTIDE SEQUENCE [LARGE SCALE GENOMIC DNA]</scope>
    <source>
        <strain evidence="8">CCUG 55250</strain>
    </source>
</reference>
<evidence type="ECO:0000259" key="6">
    <source>
        <dbReference type="PROSITE" id="PS51900"/>
    </source>
</evidence>
<dbReference type="InterPro" id="IPR010998">
    <property type="entry name" value="Integrase_recombinase_N"/>
</dbReference>
<dbReference type="PROSITE" id="PS51898">
    <property type="entry name" value="TYR_RECOMBINASE"/>
    <property type="match status" value="1"/>
</dbReference>
<organism evidence="7 8">
    <name type="scientific">Larkinella bovis</name>
    <dbReference type="NCBI Taxonomy" id="683041"/>
    <lineage>
        <taxon>Bacteria</taxon>
        <taxon>Pseudomonadati</taxon>
        <taxon>Bacteroidota</taxon>
        <taxon>Cytophagia</taxon>
        <taxon>Cytophagales</taxon>
        <taxon>Spirosomataceae</taxon>
        <taxon>Larkinella</taxon>
    </lineage>
</organism>
<dbReference type="Gene3D" id="1.10.443.10">
    <property type="entry name" value="Intergrase catalytic core"/>
    <property type="match status" value="1"/>
</dbReference>
<evidence type="ECO:0000256" key="3">
    <source>
        <dbReference type="ARBA" id="ARBA00023172"/>
    </source>
</evidence>
<evidence type="ECO:0000259" key="5">
    <source>
        <dbReference type="PROSITE" id="PS51898"/>
    </source>
</evidence>
<feature type="domain" description="Tyr recombinase" evidence="5">
    <location>
        <begin position="206"/>
        <end position="400"/>
    </location>
</feature>
<dbReference type="Gene3D" id="1.10.150.130">
    <property type="match status" value="1"/>
</dbReference>
<gene>
    <name evidence="7" type="ORF">ACFPMF_21440</name>
</gene>
<dbReference type="Pfam" id="PF13102">
    <property type="entry name" value="Phage_int_SAM_5"/>
    <property type="match status" value="1"/>
</dbReference>
<dbReference type="SUPFAM" id="SSF56349">
    <property type="entry name" value="DNA breaking-rejoining enzymes"/>
    <property type="match status" value="1"/>
</dbReference>
<dbReference type="InterPro" id="IPR011010">
    <property type="entry name" value="DNA_brk_join_enz"/>
</dbReference>
<name>A0ABW0IHG2_9BACT</name>
<dbReference type="InterPro" id="IPR035386">
    <property type="entry name" value="Arm-DNA-bind_5"/>
</dbReference>
<keyword evidence="1" id="KW-0229">DNA integration</keyword>
<dbReference type="Pfam" id="PF17293">
    <property type="entry name" value="Arm-DNA-bind_5"/>
    <property type="match status" value="1"/>
</dbReference>
<dbReference type="InterPro" id="IPR013762">
    <property type="entry name" value="Integrase-like_cat_sf"/>
</dbReference>
<dbReference type="InterPro" id="IPR050090">
    <property type="entry name" value="Tyrosine_recombinase_XerCD"/>
</dbReference>
<dbReference type="PROSITE" id="PS51900">
    <property type="entry name" value="CB"/>
    <property type="match status" value="1"/>
</dbReference>
<proteinExistence type="predicted"/>
<dbReference type="EMBL" id="JBHSMA010000008">
    <property type="protein sequence ID" value="MFC5411902.1"/>
    <property type="molecule type" value="Genomic_DNA"/>
</dbReference>
<dbReference type="PANTHER" id="PTHR30349">
    <property type="entry name" value="PHAGE INTEGRASE-RELATED"/>
    <property type="match status" value="1"/>
</dbReference>
<evidence type="ECO:0000313" key="7">
    <source>
        <dbReference type="EMBL" id="MFC5411902.1"/>
    </source>
</evidence>
<dbReference type="RefSeq" id="WP_379848866.1">
    <property type="nucleotide sequence ID" value="NZ_JBHSMA010000008.1"/>
</dbReference>
<protein>
    <submittedName>
        <fullName evidence="7">Phage integrase SAM-like domain-containing protein</fullName>
    </submittedName>
</protein>
<accession>A0ABW0IHG2</accession>
<dbReference type="Pfam" id="PF00589">
    <property type="entry name" value="Phage_integrase"/>
    <property type="match status" value="1"/>
</dbReference>
<dbReference type="InterPro" id="IPR002104">
    <property type="entry name" value="Integrase_catalytic"/>
</dbReference>
<evidence type="ECO:0000256" key="2">
    <source>
        <dbReference type="ARBA" id="ARBA00023125"/>
    </source>
</evidence>
<feature type="domain" description="Core-binding (CB)" evidence="6">
    <location>
        <begin position="102"/>
        <end position="186"/>
    </location>
</feature>
<sequence>MASIKLVLHEKVYSDNTQAVMLRLIYDTINGRQFKRKLVCRVEPKYWNPKDKRIRKTHPNYIALNNRLSDEFNKAEGRLLELQHRGLPISAEAVFEEQKDPTGLLAHSRAYSERLEGNGTYHTVNKYRSHANRLSDYLGGKDVAMDEVNEEWILKFSRWLREQGAKSDNTLHRRMAYVKTIFNDARRRGLTNADPFRFLEFKKATVRKPKLTAAQIQTLEELPLTGKMAWARDTFLLQFYLYGSRISDVLLLRPENVCTGPEWRIEYVSFKTADVISVRLSLNAIELVRKYYDPGNYYLMPWLKFIPPNGAIRGVHEPRLVEDIEAKTASVNKLLKKIASQAEIPVNLTTHIARHTFATLADQKVSDKRLLSKALGHSKFSTTEVYLAELRQNDVNDAMDAVFIY</sequence>
<keyword evidence="2 4" id="KW-0238">DNA-binding</keyword>
<comment type="caution">
    <text evidence="7">The sequence shown here is derived from an EMBL/GenBank/DDBJ whole genome shotgun (WGS) entry which is preliminary data.</text>
</comment>
<evidence type="ECO:0000256" key="4">
    <source>
        <dbReference type="PROSITE-ProRule" id="PRU01248"/>
    </source>
</evidence>
<dbReference type="InterPro" id="IPR025269">
    <property type="entry name" value="SAM-like_dom"/>
</dbReference>
<dbReference type="Proteomes" id="UP001596106">
    <property type="component" value="Unassembled WGS sequence"/>
</dbReference>
<keyword evidence="8" id="KW-1185">Reference proteome</keyword>
<keyword evidence="3" id="KW-0233">DNA recombination</keyword>
<evidence type="ECO:0000313" key="8">
    <source>
        <dbReference type="Proteomes" id="UP001596106"/>
    </source>
</evidence>
<evidence type="ECO:0000256" key="1">
    <source>
        <dbReference type="ARBA" id="ARBA00022908"/>
    </source>
</evidence>